<proteinExistence type="predicted"/>
<keyword evidence="2" id="KW-1185">Reference proteome</keyword>
<dbReference type="KEGG" id="ccp:CHC_T00001325001"/>
<name>R7Q0A4_CHOCR</name>
<protein>
    <submittedName>
        <fullName evidence="1">Uncharacterized protein</fullName>
    </submittedName>
</protein>
<dbReference type="Gramene" id="CDF32077">
    <property type="protein sequence ID" value="CDF32077"/>
    <property type="gene ID" value="CHC_T00001325001"/>
</dbReference>
<dbReference type="GeneID" id="17319458"/>
<accession>R7Q0A4</accession>
<dbReference type="RefSeq" id="XP_005711742.1">
    <property type="nucleotide sequence ID" value="XM_005711685.1"/>
</dbReference>
<evidence type="ECO:0000313" key="2">
    <source>
        <dbReference type="Proteomes" id="UP000012073"/>
    </source>
</evidence>
<sequence>MQVLDRTGVRRLRLRFRVRRVRVLPYLQHQSCPPVTPHLLP</sequence>
<dbReference type="EMBL" id="HG001459">
    <property type="protein sequence ID" value="CDF32077.1"/>
    <property type="molecule type" value="Genomic_DNA"/>
</dbReference>
<dbReference type="Proteomes" id="UP000012073">
    <property type="component" value="Unassembled WGS sequence"/>
</dbReference>
<organism evidence="1 2">
    <name type="scientific">Chondrus crispus</name>
    <name type="common">Carrageen Irish moss</name>
    <name type="synonym">Polymorpha crispa</name>
    <dbReference type="NCBI Taxonomy" id="2769"/>
    <lineage>
        <taxon>Eukaryota</taxon>
        <taxon>Rhodophyta</taxon>
        <taxon>Florideophyceae</taxon>
        <taxon>Rhodymeniophycidae</taxon>
        <taxon>Gigartinales</taxon>
        <taxon>Gigartinaceae</taxon>
        <taxon>Chondrus</taxon>
    </lineage>
</organism>
<evidence type="ECO:0000313" key="1">
    <source>
        <dbReference type="EMBL" id="CDF32077.1"/>
    </source>
</evidence>
<dbReference type="AlphaFoldDB" id="R7Q0A4"/>
<reference evidence="2" key="1">
    <citation type="journal article" date="2013" name="Proc. Natl. Acad. Sci. U.S.A.">
        <title>Genome structure and metabolic features in the red seaweed Chondrus crispus shed light on evolution of the Archaeplastida.</title>
        <authorList>
            <person name="Collen J."/>
            <person name="Porcel B."/>
            <person name="Carre W."/>
            <person name="Ball S.G."/>
            <person name="Chaparro C."/>
            <person name="Tonon T."/>
            <person name="Barbeyron T."/>
            <person name="Michel G."/>
            <person name="Noel B."/>
            <person name="Valentin K."/>
            <person name="Elias M."/>
            <person name="Artiguenave F."/>
            <person name="Arun A."/>
            <person name="Aury J.M."/>
            <person name="Barbosa-Neto J.F."/>
            <person name="Bothwell J.H."/>
            <person name="Bouget F.Y."/>
            <person name="Brillet L."/>
            <person name="Cabello-Hurtado F."/>
            <person name="Capella-Gutierrez S."/>
            <person name="Charrier B."/>
            <person name="Cladiere L."/>
            <person name="Cock J.M."/>
            <person name="Coelho S.M."/>
            <person name="Colleoni C."/>
            <person name="Czjzek M."/>
            <person name="Da Silva C."/>
            <person name="Delage L."/>
            <person name="Denoeud F."/>
            <person name="Deschamps P."/>
            <person name="Dittami S.M."/>
            <person name="Gabaldon T."/>
            <person name="Gachon C.M."/>
            <person name="Groisillier A."/>
            <person name="Herve C."/>
            <person name="Jabbari K."/>
            <person name="Katinka M."/>
            <person name="Kloareg B."/>
            <person name="Kowalczyk N."/>
            <person name="Labadie K."/>
            <person name="Leblanc C."/>
            <person name="Lopez P.J."/>
            <person name="McLachlan D.H."/>
            <person name="Meslet-Cladiere L."/>
            <person name="Moustafa A."/>
            <person name="Nehr Z."/>
            <person name="Nyvall Collen P."/>
            <person name="Panaud O."/>
            <person name="Partensky F."/>
            <person name="Poulain J."/>
            <person name="Rensing S.A."/>
            <person name="Rousvoal S."/>
            <person name="Samson G."/>
            <person name="Symeonidi A."/>
            <person name="Weissenbach J."/>
            <person name="Zambounis A."/>
            <person name="Wincker P."/>
            <person name="Boyen C."/>
        </authorList>
    </citation>
    <scope>NUCLEOTIDE SEQUENCE [LARGE SCALE GENOMIC DNA]</scope>
    <source>
        <strain evidence="2">cv. Stackhouse</strain>
    </source>
</reference>
<gene>
    <name evidence="1" type="ORF">CHC_T00001325001</name>
</gene>